<feature type="transmembrane region" description="Helical" evidence="1">
    <location>
        <begin position="47"/>
        <end position="68"/>
    </location>
</feature>
<name>A0ABP3C857_9MICO</name>
<proteinExistence type="predicted"/>
<protein>
    <submittedName>
        <fullName evidence="2">Uncharacterized protein</fullName>
    </submittedName>
</protein>
<dbReference type="Proteomes" id="UP001498238">
    <property type="component" value="Unassembled WGS sequence"/>
</dbReference>
<keyword evidence="3" id="KW-1185">Reference proteome</keyword>
<keyword evidence="1" id="KW-1133">Transmembrane helix</keyword>
<evidence type="ECO:0000256" key="1">
    <source>
        <dbReference type="SAM" id="Phobius"/>
    </source>
</evidence>
<keyword evidence="1" id="KW-0812">Transmembrane</keyword>
<reference evidence="2 3" key="1">
    <citation type="submission" date="2024-01" db="EMBL/GenBank/DDBJ databases">
        <title>Characterization of antibiotic resistant novel bacterial strains and their environmental applications.</title>
        <authorList>
            <person name="Manzoor S."/>
            <person name="Abbas S."/>
            <person name="Arshad M."/>
            <person name="Ahmed I."/>
        </authorList>
    </citation>
    <scope>NUCLEOTIDE SEQUENCE [LARGE SCALE GENOMIC DNA]</scope>
    <source>
        <strain evidence="2 3">NCCP-602</strain>
    </source>
</reference>
<gene>
    <name evidence="2" type="ORF">NCCP602_16570</name>
</gene>
<keyword evidence="1" id="KW-0472">Membrane</keyword>
<accession>A0ABP3C857</accession>
<sequence>MDPHGRSFGARYWALVREAVVTVLVAMALVVVLTEFFFGVYGGVLTVYGFDFAVSAVVAALGLGLVAARPRREHSHVIRVAWVSVVGLVGAVLSIGAMMGFASAGGWESAKLAMMIQSYSSLIIFGTMVVVAAAWHGWSALKEQQPPYDLRAD</sequence>
<dbReference type="EMBL" id="BAAAAF010000005">
    <property type="protein sequence ID" value="GAA0035696.1"/>
    <property type="molecule type" value="Genomic_DNA"/>
</dbReference>
<evidence type="ECO:0000313" key="3">
    <source>
        <dbReference type="Proteomes" id="UP001498238"/>
    </source>
</evidence>
<dbReference type="RefSeq" id="WP_339392572.1">
    <property type="nucleotide sequence ID" value="NZ_BAAAAF010000005.1"/>
</dbReference>
<feature type="transmembrane region" description="Helical" evidence="1">
    <location>
        <begin position="80"/>
        <end position="102"/>
    </location>
</feature>
<feature type="transmembrane region" description="Helical" evidence="1">
    <location>
        <begin position="20"/>
        <end position="41"/>
    </location>
</feature>
<evidence type="ECO:0000313" key="2">
    <source>
        <dbReference type="EMBL" id="GAA0035696.1"/>
    </source>
</evidence>
<feature type="transmembrane region" description="Helical" evidence="1">
    <location>
        <begin position="122"/>
        <end position="141"/>
    </location>
</feature>
<comment type="caution">
    <text evidence="2">The sequence shown here is derived from an EMBL/GenBank/DDBJ whole genome shotgun (WGS) entry which is preliminary data.</text>
</comment>
<organism evidence="2 3">
    <name type="scientific">Brevibacterium metallidurans</name>
    <dbReference type="NCBI Taxonomy" id="1482676"/>
    <lineage>
        <taxon>Bacteria</taxon>
        <taxon>Bacillati</taxon>
        <taxon>Actinomycetota</taxon>
        <taxon>Actinomycetes</taxon>
        <taxon>Micrococcales</taxon>
        <taxon>Brevibacteriaceae</taxon>
        <taxon>Brevibacterium</taxon>
    </lineage>
</organism>